<gene>
    <name evidence="2" type="ORF">S58_46460</name>
</gene>
<evidence type="ECO:0000313" key="3">
    <source>
        <dbReference type="Proteomes" id="UP000011841"/>
    </source>
</evidence>
<evidence type="ECO:0000313" key="2">
    <source>
        <dbReference type="EMBL" id="BAM90627.1"/>
    </source>
</evidence>
<feature type="signal peptide" evidence="1">
    <location>
        <begin position="1"/>
        <end position="19"/>
    </location>
</feature>
<organism evidence="2 3">
    <name type="scientific">Bradyrhizobium oligotrophicum S58</name>
    <dbReference type="NCBI Taxonomy" id="1245469"/>
    <lineage>
        <taxon>Bacteria</taxon>
        <taxon>Pseudomonadati</taxon>
        <taxon>Pseudomonadota</taxon>
        <taxon>Alphaproteobacteria</taxon>
        <taxon>Hyphomicrobiales</taxon>
        <taxon>Nitrobacteraceae</taxon>
        <taxon>Bradyrhizobium</taxon>
    </lineage>
</organism>
<dbReference type="GeneID" id="301818428"/>
<dbReference type="HOGENOM" id="CLU_1957858_0_0_5"/>
<sequence>MKKTILSLAAVLFCTSALAQSGPMVGDRPLLQVKPKGMKTAAAAPAKPQSKPQSMAAKLQACLEIDDGTKERLNCYDGVIPPAAKPKATKAKAVADCKFTKEEDERLACFNGFVENMPKLPKS</sequence>
<dbReference type="RefSeq" id="WP_015667718.1">
    <property type="nucleotide sequence ID" value="NC_020453.1"/>
</dbReference>
<proteinExistence type="predicted"/>
<dbReference type="eggNOG" id="ENOG5030WHS">
    <property type="taxonomic scope" value="Bacteria"/>
</dbReference>
<feature type="chain" id="PRO_5004062179" evidence="1">
    <location>
        <begin position="20"/>
        <end position="123"/>
    </location>
</feature>
<keyword evidence="3" id="KW-1185">Reference proteome</keyword>
<keyword evidence="1" id="KW-0732">Signal</keyword>
<dbReference type="AlphaFoldDB" id="M4ZAK9"/>
<name>M4ZAK9_9BRAD</name>
<dbReference type="Proteomes" id="UP000011841">
    <property type="component" value="Chromosome"/>
</dbReference>
<dbReference type="EMBL" id="AP012603">
    <property type="protein sequence ID" value="BAM90627.1"/>
    <property type="molecule type" value="Genomic_DNA"/>
</dbReference>
<reference evidence="2 3" key="1">
    <citation type="journal article" date="2013" name="Appl. Environ. Microbiol.">
        <title>Genome analysis suggests that the soil oligotrophic bacterium Agromonas oligotrophica (Bradyrhizobium oligotrophicum) is a nitrogen-fixing symbiont of Aeschynomene indica.</title>
        <authorList>
            <person name="Okubo T."/>
            <person name="Fukushima S."/>
            <person name="Itakura M."/>
            <person name="Oshima K."/>
            <person name="Longtonglang A."/>
            <person name="Teaumroong N."/>
            <person name="Mitsui H."/>
            <person name="Hattori M."/>
            <person name="Hattori R."/>
            <person name="Hattori T."/>
            <person name="Minamisawa K."/>
        </authorList>
    </citation>
    <scope>NUCLEOTIDE SEQUENCE [LARGE SCALE GENOMIC DNA]</scope>
    <source>
        <strain evidence="2 3">S58</strain>
    </source>
</reference>
<dbReference type="OrthoDB" id="8255725at2"/>
<evidence type="ECO:0000256" key="1">
    <source>
        <dbReference type="SAM" id="SignalP"/>
    </source>
</evidence>
<protein>
    <submittedName>
        <fullName evidence="2">Signal peptide</fullName>
    </submittedName>
</protein>
<dbReference type="PATRIC" id="fig|1245469.3.peg.4753"/>
<accession>M4ZAK9</accession>
<dbReference type="KEGG" id="aol:S58_46460"/>